<dbReference type="RefSeq" id="WP_186929439.1">
    <property type="nucleotide sequence ID" value="NZ_JACOOJ010000010.1"/>
</dbReference>
<protein>
    <submittedName>
        <fullName evidence="6">Glycosyltransferase</fullName>
    </submittedName>
</protein>
<reference evidence="6 7" key="1">
    <citation type="submission" date="2020-08" db="EMBL/GenBank/DDBJ databases">
        <title>Genome public.</title>
        <authorList>
            <person name="Liu C."/>
            <person name="Sun Q."/>
        </authorList>
    </citation>
    <scope>NUCLEOTIDE SEQUENCE [LARGE SCALE GENOMIC DNA]</scope>
    <source>
        <strain evidence="6 7">NSJ-79</strain>
    </source>
</reference>
<evidence type="ECO:0000256" key="2">
    <source>
        <dbReference type="ARBA" id="ARBA00022676"/>
    </source>
</evidence>
<feature type="domain" description="Fucosyltransferase C-terminal" evidence="4">
    <location>
        <begin position="116"/>
        <end position="258"/>
    </location>
</feature>
<evidence type="ECO:0000256" key="3">
    <source>
        <dbReference type="ARBA" id="ARBA00022679"/>
    </source>
</evidence>
<proteinExistence type="inferred from homology"/>
<dbReference type="Gene3D" id="3.40.50.11660">
    <property type="entry name" value="Glycosyl transferase family 10, C-terminal domain"/>
    <property type="match status" value="1"/>
</dbReference>
<accession>A0ABR7DML8</accession>
<dbReference type="InterPro" id="IPR038577">
    <property type="entry name" value="GT10-like_C_sf"/>
</dbReference>
<dbReference type="Pfam" id="PF00852">
    <property type="entry name" value="Glyco_transf_10"/>
    <property type="match status" value="1"/>
</dbReference>
<dbReference type="InterPro" id="IPR001503">
    <property type="entry name" value="Glyco_trans_10"/>
</dbReference>
<gene>
    <name evidence="6" type="ORF">H8S65_07850</name>
</gene>
<dbReference type="InterPro" id="IPR055270">
    <property type="entry name" value="Glyco_tran_10_C"/>
</dbReference>
<dbReference type="EMBL" id="JACOOJ010000010">
    <property type="protein sequence ID" value="MBC5632679.1"/>
    <property type="molecule type" value="Genomic_DNA"/>
</dbReference>
<feature type="domain" description="Alpha-(1,3)-fucosyltransferase FucT N-terminal" evidence="5">
    <location>
        <begin position="6"/>
        <end position="97"/>
    </location>
</feature>
<keyword evidence="3" id="KW-0808">Transferase</keyword>
<organism evidence="6 7">
    <name type="scientific">Parabacteroides hominis</name>
    <dbReference type="NCBI Taxonomy" id="2763057"/>
    <lineage>
        <taxon>Bacteria</taxon>
        <taxon>Pseudomonadati</taxon>
        <taxon>Bacteroidota</taxon>
        <taxon>Bacteroidia</taxon>
        <taxon>Bacteroidales</taxon>
        <taxon>Tannerellaceae</taxon>
        <taxon>Parabacteroides</taxon>
    </lineage>
</organism>
<sequence>MRTIKIGFVDFWPSFDYKDFFMYKYLSKYYHLIISDEPDYLFCSSFGYKHWKYSNCIKIYYTAENLIPDFNIYDYGIGFYYLSLGDRYLRFPLWLIYSWDQLNNMEDKNIDKELCKRKFCNFVYSNSGWADPIREKFYKGISKYKRVDSGGAFLNNIGYRVPDKLGFIKDYKFTIAIENSVVPGYTTEKIIEPMIVNSMPIYYGDPYVDKDFNMHSCIHIRNFESIQSSIDYIIQLDKDDSLYISKLRQKWFAYENIKTVYDRKLRDFFENIFDQEKSDAIRLVDYGFARRYRKELSRTTPWATTFLIEKGYGLLDRIKRIRL</sequence>
<evidence type="ECO:0000259" key="5">
    <source>
        <dbReference type="Pfam" id="PF18025"/>
    </source>
</evidence>
<dbReference type="Pfam" id="PF18025">
    <property type="entry name" value="FucT_N"/>
    <property type="match status" value="1"/>
</dbReference>
<evidence type="ECO:0000256" key="1">
    <source>
        <dbReference type="ARBA" id="ARBA00008919"/>
    </source>
</evidence>
<name>A0ABR7DML8_9BACT</name>
<dbReference type="InterPro" id="IPR041058">
    <property type="entry name" value="FucT_N"/>
</dbReference>
<evidence type="ECO:0000313" key="6">
    <source>
        <dbReference type="EMBL" id="MBC5632679.1"/>
    </source>
</evidence>
<dbReference type="SUPFAM" id="SSF53756">
    <property type="entry name" value="UDP-Glycosyltransferase/glycogen phosphorylase"/>
    <property type="match status" value="1"/>
</dbReference>
<comment type="similarity">
    <text evidence="1">Belongs to the glycosyltransferase 10 family.</text>
</comment>
<comment type="caution">
    <text evidence="6">The sequence shown here is derived from an EMBL/GenBank/DDBJ whole genome shotgun (WGS) entry which is preliminary data.</text>
</comment>
<dbReference type="PANTHER" id="PTHR11929">
    <property type="entry name" value="ALPHA- 1,3 -FUCOSYLTRANSFERASE"/>
    <property type="match status" value="1"/>
</dbReference>
<keyword evidence="7" id="KW-1185">Reference proteome</keyword>
<dbReference type="PANTHER" id="PTHR11929:SF194">
    <property type="entry name" value="ALPHA-(1,3)-FUCOSYLTRANSFERASE 10"/>
    <property type="match status" value="1"/>
</dbReference>
<keyword evidence="2" id="KW-0328">Glycosyltransferase</keyword>
<evidence type="ECO:0000259" key="4">
    <source>
        <dbReference type="Pfam" id="PF00852"/>
    </source>
</evidence>
<dbReference type="Proteomes" id="UP000651475">
    <property type="component" value="Unassembled WGS sequence"/>
</dbReference>
<evidence type="ECO:0000313" key="7">
    <source>
        <dbReference type="Proteomes" id="UP000651475"/>
    </source>
</evidence>